<evidence type="ECO:0000313" key="6">
    <source>
        <dbReference type="Proteomes" id="UP000774617"/>
    </source>
</evidence>
<dbReference type="Pfam" id="PF00583">
    <property type="entry name" value="Acetyltransf_1"/>
    <property type="match status" value="1"/>
</dbReference>
<sequence>MLQSSITKWLTKPRAVTQPDANLDPVPLKPQQANKPNSDDAGNDPAAANPTSNPPPPPPSPALPNIRPDAPTTTTATTTATATISNLPQLHPNIVLAPLTAATLPSFRRLNTLLLEIPYPTKFYDEILTDPQPPSPSPSPAKSTKPQAPPGILIAGIRCRLHSATYTPDLPSPTPTTTTTTNPQAPHLYIATLSTLSPYRRHGVASHLLAAVTRAAVERHGAGAVYAHVWVANESGLEWYRRRGFTVVRRVEGYYRRLKPSGAQTITDIYDEEGWLWYECK</sequence>
<name>A0ABQ8GDH6_9PEZI</name>
<keyword evidence="6" id="KW-1185">Reference proteome</keyword>
<dbReference type="PROSITE" id="PS51186">
    <property type="entry name" value="GNAT"/>
    <property type="match status" value="1"/>
</dbReference>
<evidence type="ECO:0000259" key="4">
    <source>
        <dbReference type="PROSITE" id="PS51186"/>
    </source>
</evidence>
<feature type="domain" description="N-acetyltransferase" evidence="4">
    <location>
        <begin position="94"/>
        <end position="273"/>
    </location>
</feature>
<keyword evidence="2" id="KW-0012">Acyltransferase</keyword>
<protein>
    <submittedName>
        <fullName evidence="5">Acyl-CoA N-acyltransferase</fullName>
    </submittedName>
</protein>
<dbReference type="InterPro" id="IPR051556">
    <property type="entry name" value="N-term/lysine_N-AcTrnsfr"/>
</dbReference>
<keyword evidence="1" id="KW-0808">Transferase</keyword>
<evidence type="ECO:0000256" key="2">
    <source>
        <dbReference type="ARBA" id="ARBA00023315"/>
    </source>
</evidence>
<organism evidence="5 6">
    <name type="scientific">Macrophomina phaseolina</name>
    <dbReference type="NCBI Taxonomy" id="35725"/>
    <lineage>
        <taxon>Eukaryota</taxon>
        <taxon>Fungi</taxon>
        <taxon>Dikarya</taxon>
        <taxon>Ascomycota</taxon>
        <taxon>Pezizomycotina</taxon>
        <taxon>Dothideomycetes</taxon>
        <taxon>Dothideomycetes incertae sedis</taxon>
        <taxon>Botryosphaeriales</taxon>
        <taxon>Botryosphaeriaceae</taxon>
        <taxon>Macrophomina</taxon>
    </lineage>
</organism>
<feature type="compositionally biased region" description="Pro residues" evidence="3">
    <location>
        <begin position="52"/>
        <end position="62"/>
    </location>
</feature>
<gene>
    <name evidence="5" type="ORF">B0J12DRAFT_739902</name>
</gene>
<dbReference type="PANTHER" id="PTHR42919:SF8">
    <property type="entry name" value="N-ALPHA-ACETYLTRANSFERASE 50"/>
    <property type="match status" value="1"/>
</dbReference>
<feature type="region of interest" description="Disordered" evidence="3">
    <location>
        <begin position="1"/>
        <end position="77"/>
    </location>
</feature>
<dbReference type="Proteomes" id="UP000774617">
    <property type="component" value="Unassembled WGS sequence"/>
</dbReference>
<evidence type="ECO:0000313" key="5">
    <source>
        <dbReference type="EMBL" id="KAH7052377.1"/>
    </source>
</evidence>
<comment type="caution">
    <text evidence="5">The sequence shown here is derived from an EMBL/GenBank/DDBJ whole genome shotgun (WGS) entry which is preliminary data.</text>
</comment>
<dbReference type="InterPro" id="IPR016181">
    <property type="entry name" value="Acyl_CoA_acyltransferase"/>
</dbReference>
<dbReference type="Gene3D" id="3.40.630.30">
    <property type="match status" value="1"/>
</dbReference>
<accession>A0ABQ8GDH6</accession>
<dbReference type="CDD" id="cd04301">
    <property type="entry name" value="NAT_SF"/>
    <property type="match status" value="1"/>
</dbReference>
<dbReference type="InterPro" id="IPR000182">
    <property type="entry name" value="GNAT_dom"/>
</dbReference>
<feature type="region of interest" description="Disordered" evidence="3">
    <location>
        <begin position="126"/>
        <end position="149"/>
    </location>
</feature>
<dbReference type="PANTHER" id="PTHR42919">
    <property type="entry name" value="N-ALPHA-ACETYLTRANSFERASE"/>
    <property type="match status" value="1"/>
</dbReference>
<dbReference type="EMBL" id="JAGTJR010000011">
    <property type="protein sequence ID" value="KAH7052377.1"/>
    <property type="molecule type" value="Genomic_DNA"/>
</dbReference>
<evidence type="ECO:0000256" key="1">
    <source>
        <dbReference type="ARBA" id="ARBA00022679"/>
    </source>
</evidence>
<feature type="compositionally biased region" description="Low complexity" evidence="3">
    <location>
        <begin position="39"/>
        <end position="51"/>
    </location>
</feature>
<proteinExistence type="predicted"/>
<dbReference type="SUPFAM" id="SSF55729">
    <property type="entry name" value="Acyl-CoA N-acyltransferases (Nat)"/>
    <property type="match status" value="1"/>
</dbReference>
<evidence type="ECO:0000256" key="3">
    <source>
        <dbReference type="SAM" id="MobiDB-lite"/>
    </source>
</evidence>
<reference evidence="5 6" key="1">
    <citation type="journal article" date="2021" name="Nat. Commun.">
        <title>Genetic determinants of endophytism in the Arabidopsis root mycobiome.</title>
        <authorList>
            <person name="Mesny F."/>
            <person name="Miyauchi S."/>
            <person name="Thiergart T."/>
            <person name="Pickel B."/>
            <person name="Atanasova L."/>
            <person name="Karlsson M."/>
            <person name="Huettel B."/>
            <person name="Barry K.W."/>
            <person name="Haridas S."/>
            <person name="Chen C."/>
            <person name="Bauer D."/>
            <person name="Andreopoulos W."/>
            <person name="Pangilinan J."/>
            <person name="LaButti K."/>
            <person name="Riley R."/>
            <person name="Lipzen A."/>
            <person name="Clum A."/>
            <person name="Drula E."/>
            <person name="Henrissat B."/>
            <person name="Kohler A."/>
            <person name="Grigoriev I.V."/>
            <person name="Martin F.M."/>
            <person name="Hacquard S."/>
        </authorList>
    </citation>
    <scope>NUCLEOTIDE SEQUENCE [LARGE SCALE GENOMIC DNA]</scope>
    <source>
        <strain evidence="5 6">MPI-SDFR-AT-0080</strain>
    </source>
</reference>